<keyword evidence="2" id="KW-1185">Reference proteome</keyword>
<proteinExistence type="predicted"/>
<reference evidence="1 2" key="1">
    <citation type="submission" date="2017-03" db="EMBL/GenBank/DDBJ databases">
        <authorList>
            <person name="Afonso C.L."/>
            <person name="Miller P.J."/>
            <person name="Scott M.A."/>
            <person name="Spackman E."/>
            <person name="Goraichik I."/>
            <person name="Dimitrov K.M."/>
            <person name="Suarez D.L."/>
            <person name="Swayne D.E."/>
        </authorList>
    </citation>
    <scope>NUCLEOTIDE SEQUENCE [LARGE SCALE GENOMIC DNA]</scope>
    <source>
        <strain evidence="1 2">CECT 7023</strain>
    </source>
</reference>
<protein>
    <recommendedName>
        <fullName evidence="3">Methionyl-tRNA formyltransferase</fullName>
    </recommendedName>
</protein>
<dbReference type="EMBL" id="FWFZ01000010">
    <property type="protein sequence ID" value="SLN51954.1"/>
    <property type="molecule type" value="Genomic_DNA"/>
</dbReference>
<evidence type="ECO:0000313" key="1">
    <source>
        <dbReference type="EMBL" id="SLN51954.1"/>
    </source>
</evidence>
<name>A0A1Y5SYY8_9RHOB</name>
<evidence type="ECO:0000313" key="2">
    <source>
        <dbReference type="Proteomes" id="UP000193900"/>
    </source>
</evidence>
<evidence type="ECO:0008006" key="3">
    <source>
        <dbReference type="Google" id="ProtNLM"/>
    </source>
</evidence>
<organism evidence="1 2">
    <name type="scientific">Roseisalinus antarcticus</name>
    <dbReference type="NCBI Taxonomy" id="254357"/>
    <lineage>
        <taxon>Bacteria</taxon>
        <taxon>Pseudomonadati</taxon>
        <taxon>Pseudomonadota</taxon>
        <taxon>Alphaproteobacteria</taxon>
        <taxon>Rhodobacterales</taxon>
        <taxon>Roseobacteraceae</taxon>
        <taxon>Roseisalinus</taxon>
    </lineage>
</organism>
<accession>A0A1Y5SYY8</accession>
<sequence length="82" mass="9508">MPERRMNWLVKPLSQADLQKNSIHKPIEATYSAFEINGQKLLQIDSYGSSSRQMPGKKSQSIQIDRDAAKQLFDVLRQHFDF</sequence>
<dbReference type="AlphaFoldDB" id="A0A1Y5SYY8"/>
<gene>
    <name evidence="1" type="ORF">ROA7023_02284</name>
</gene>
<dbReference type="Proteomes" id="UP000193900">
    <property type="component" value="Unassembled WGS sequence"/>
</dbReference>